<dbReference type="SUPFAM" id="SSF46785">
    <property type="entry name" value="Winged helix' DNA-binding domain"/>
    <property type="match status" value="1"/>
</dbReference>
<dbReference type="Pfam" id="PF01582">
    <property type="entry name" value="TIR"/>
    <property type="match status" value="1"/>
</dbReference>
<dbReference type="GO" id="GO:0043531">
    <property type="term" value="F:ADP binding"/>
    <property type="evidence" value="ECO:0007669"/>
    <property type="project" value="InterPro"/>
</dbReference>
<dbReference type="FunFam" id="3.40.50.10140:FF:000007">
    <property type="entry name" value="Disease resistance protein (TIR-NBS-LRR class)"/>
    <property type="match status" value="1"/>
</dbReference>
<evidence type="ECO:0000256" key="1">
    <source>
        <dbReference type="ARBA" id="ARBA00022614"/>
    </source>
</evidence>
<feature type="domain" description="TIR" evidence="6">
    <location>
        <begin position="19"/>
        <end position="185"/>
    </location>
</feature>
<dbReference type="PRINTS" id="PR00364">
    <property type="entry name" value="DISEASERSIST"/>
</dbReference>
<protein>
    <recommendedName>
        <fullName evidence="6">TIR domain-containing protein</fullName>
    </recommendedName>
</protein>
<evidence type="ECO:0000256" key="3">
    <source>
        <dbReference type="ARBA" id="ARBA00022821"/>
    </source>
</evidence>
<evidence type="ECO:0000256" key="2">
    <source>
        <dbReference type="ARBA" id="ARBA00022737"/>
    </source>
</evidence>
<evidence type="ECO:0000313" key="7">
    <source>
        <dbReference type="EMBL" id="ESW20808.1"/>
    </source>
</evidence>
<feature type="coiled-coil region" evidence="5">
    <location>
        <begin position="1324"/>
        <end position="1393"/>
    </location>
</feature>
<dbReference type="eggNOG" id="ENOG502R4BG">
    <property type="taxonomic scope" value="Eukaryota"/>
</dbReference>
<proteinExistence type="predicted"/>
<dbReference type="Gene3D" id="3.40.50.300">
    <property type="entry name" value="P-loop containing nucleotide triphosphate hydrolases"/>
    <property type="match status" value="1"/>
</dbReference>
<dbReference type="OMA" id="PEWFDHI"/>
<dbReference type="SUPFAM" id="SSF52540">
    <property type="entry name" value="P-loop containing nucleoside triphosphate hydrolases"/>
    <property type="match status" value="1"/>
</dbReference>
<dbReference type="PROSITE" id="PS50104">
    <property type="entry name" value="TIR"/>
    <property type="match status" value="1"/>
</dbReference>
<dbReference type="Pfam" id="PF23286">
    <property type="entry name" value="LRR_13"/>
    <property type="match status" value="1"/>
</dbReference>
<dbReference type="InterPro" id="IPR002182">
    <property type="entry name" value="NB-ARC"/>
</dbReference>
<dbReference type="Pfam" id="PF23282">
    <property type="entry name" value="WHD_ROQ1"/>
    <property type="match status" value="1"/>
</dbReference>
<keyword evidence="3" id="KW-0611">Plant defense</keyword>
<dbReference type="EMBL" id="CM002292">
    <property type="protein sequence ID" value="ESW20808.1"/>
    <property type="molecule type" value="Genomic_DNA"/>
</dbReference>
<dbReference type="Pfam" id="PF00931">
    <property type="entry name" value="NB-ARC"/>
    <property type="match status" value="1"/>
</dbReference>
<evidence type="ECO:0000256" key="4">
    <source>
        <dbReference type="ARBA" id="ARBA00023027"/>
    </source>
</evidence>
<dbReference type="Gene3D" id="1.10.8.430">
    <property type="entry name" value="Helical domain of apoptotic protease-activating factors"/>
    <property type="match status" value="1"/>
</dbReference>
<dbReference type="Gene3D" id="3.40.50.10140">
    <property type="entry name" value="Toll/interleukin-1 receptor homology (TIR) domain"/>
    <property type="match status" value="1"/>
</dbReference>
<dbReference type="SUPFAM" id="SSF52200">
    <property type="entry name" value="Toll/Interleukin receptor TIR domain"/>
    <property type="match status" value="1"/>
</dbReference>
<keyword evidence="2" id="KW-0677">Repeat</keyword>
<dbReference type="SMR" id="V7BUU8"/>
<dbReference type="SMART" id="SM00255">
    <property type="entry name" value="TIR"/>
    <property type="match status" value="1"/>
</dbReference>
<dbReference type="InterPro" id="IPR058192">
    <property type="entry name" value="WHD_ROQ1-like"/>
</dbReference>
<dbReference type="GO" id="GO:0006952">
    <property type="term" value="P:defense response"/>
    <property type="evidence" value="ECO:0007669"/>
    <property type="project" value="UniProtKB-KW"/>
</dbReference>
<dbReference type="GO" id="GO:0007165">
    <property type="term" value="P:signal transduction"/>
    <property type="evidence" value="ECO:0007669"/>
    <property type="project" value="InterPro"/>
</dbReference>
<dbReference type="SUPFAM" id="SSF52058">
    <property type="entry name" value="L domain-like"/>
    <property type="match status" value="1"/>
</dbReference>
<dbReference type="InterPro" id="IPR058546">
    <property type="entry name" value="RPS4B/Roq1-like_LRR"/>
</dbReference>
<dbReference type="Proteomes" id="UP000000226">
    <property type="component" value="Chromosome 5"/>
</dbReference>
<accession>V7BUU8</accession>
<dbReference type="InterPro" id="IPR027417">
    <property type="entry name" value="P-loop_NTPase"/>
</dbReference>
<dbReference type="InterPro" id="IPR036390">
    <property type="entry name" value="WH_DNA-bd_sf"/>
</dbReference>
<reference evidence="8" key="1">
    <citation type="journal article" date="2014" name="Nat. Genet.">
        <title>A reference genome for common bean and genome-wide analysis of dual domestications.</title>
        <authorList>
            <person name="Schmutz J."/>
            <person name="McClean P.E."/>
            <person name="Mamidi S."/>
            <person name="Wu G.A."/>
            <person name="Cannon S.B."/>
            <person name="Grimwood J."/>
            <person name="Jenkins J."/>
            <person name="Shu S."/>
            <person name="Song Q."/>
            <person name="Chavarro C."/>
            <person name="Torres-Torres M."/>
            <person name="Geffroy V."/>
            <person name="Moghaddam S.M."/>
            <person name="Gao D."/>
            <person name="Abernathy B."/>
            <person name="Barry K."/>
            <person name="Blair M."/>
            <person name="Brick M.A."/>
            <person name="Chovatia M."/>
            <person name="Gepts P."/>
            <person name="Goodstein D.M."/>
            <person name="Gonzales M."/>
            <person name="Hellsten U."/>
            <person name="Hyten D.L."/>
            <person name="Jia G."/>
            <person name="Kelly J.D."/>
            <person name="Kudrna D."/>
            <person name="Lee R."/>
            <person name="Richard M.M."/>
            <person name="Miklas P.N."/>
            <person name="Osorno J.M."/>
            <person name="Rodrigues J."/>
            <person name="Thareau V."/>
            <person name="Urrea C.A."/>
            <person name="Wang M."/>
            <person name="Yu Y."/>
            <person name="Zhang M."/>
            <person name="Wing R.A."/>
            <person name="Cregan P.B."/>
            <person name="Rokhsar D.S."/>
            <person name="Jackson S.A."/>
        </authorList>
    </citation>
    <scope>NUCLEOTIDE SEQUENCE [LARGE SCALE GENOMIC DNA]</scope>
    <source>
        <strain evidence="8">cv. G19833</strain>
    </source>
</reference>
<dbReference type="Gramene" id="ESW20808">
    <property type="protein sequence ID" value="ESW20808"/>
    <property type="gene ID" value="PHAVU_005G016500g"/>
</dbReference>
<dbReference type="OrthoDB" id="1901675at2759"/>
<dbReference type="PANTHER" id="PTHR11017">
    <property type="entry name" value="LEUCINE-RICH REPEAT-CONTAINING PROTEIN"/>
    <property type="match status" value="1"/>
</dbReference>
<evidence type="ECO:0000313" key="8">
    <source>
        <dbReference type="Proteomes" id="UP000000226"/>
    </source>
</evidence>
<sequence length="1427" mass="162242">MAIMLSEGASSSSAFERGWTYDVFLSFRGEDTRRSFTGFLYHGLRQSGINVFIDDDKLRRGEELSLALLAAIEESRIAIIVFSQNYASSTWCLDELAKILECYKTRGQLVWPVFFHVDPSEVRHQRGSFGTAMAKHEVRFKGNVEKMQKWKRALFEAANFSGWTLENGYEFQLIQEIIKEASEKLNHTILHIAEYPVGIETRISEVMPLLHIEPGEDIRVIGIHGLGGIGKTTIAGAIYNLIADQFEATSFLADIRESSNQRQGLVQLQESLLFDTVGDKNIKLGSIYKGIPIIKKRLCCKKVLLVIDDVDKLEQLQALAGGRDWFGFGSVIIITTRDKHLLAAHQVDKTYEVKKLNHGEAFELFTWSAFKRKAPDAGYLEICNRVVLYAEGLPLALKVMGSTLFGKTVAEWKSALGKYEKIPSREVQNVLRVTYDNLEENEKEIFLDVACFFKGETVEYVEKTLQACGFYPTFGISVLIDRSLVSIDEYNRLRMHDLIQDMGREIVREVSPIEPGKRSRLWHHEDVFEVLTENTGTYRIQGMMVDLPDDYMVHLKDDSFKKMKNLQILIVRNGHFFGSPQHLPNNLRLLDWMKYPSSLPSTFQPKKLVVLNLSGSRFTMQEPFKYLDSLTSMDLSSCELLTKLPEISRVPNLTELNLDYCTNLEELHESVGFLEKLVEFRAYGCTKLKVFPSAIRLTSLRSLILNWCSSLQNFPAILGKMDNLMSLSIEGTGIKELPPSIGNLSGLQEFSMTSCLNLKELPHNFDMLQSLTNLDMDGCPQLRNFLTKLTNMGEPTLTFGNIQSLNLENCGLVDEDLPIIFNSFPKLASVVLSENNFVSLPSCIQECPCLELLHLDNCKKLQEIPAFPPNMQYINARNCTSLTAESSNLLLNKETFEGWELQVMVPGTRVPAWFDHVTKGEYMTFWVREKFPVIIICFALEVESEMKKTFNCEIRFYINGEEVYELEIPRGFSDMVTDHVWLYDLRTHSSIHWPSLDLYLMDGWNQVEISCEKISGASNVSVSWCGVHVCKQEANMEDILLTDPDADLDSESEKSIRSTQDSQYCRRVDDNCYIFNNLEGCETPDIAACHTGTDQNQDKNLLHEKTLNGVTKDSMLSLPHEDIGGVKASGSNMLVSDHLVKAQPQSQVTSFTQTPQNSNRSTMVLPTTVEFLENQTSLLTIDDGDMEAFYAVLDDEISVVSLNNDFIVVSELANKRPSEETKKALKTLQDCVTKQFSALLGPDEYSTMKDTLEYLTNLPAEDGISVEIRSLIIQVSRQFTDWSRDYTCESKKMESTTAKLLKADELEKCLEANKIHFKEVVCMENELCNELAYLEERKRELEEQINGVKANISASQAAKNMATQRKREVFGEAKILKAQRDELREQVPHLRDEHELAMKIQSNIRDEWSKLGEKFNYGLRHGKIDEY</sequence>
<dbReference type="InterPro" id="IPR000157">
    <property type="entry name" value="TIR_dom"/>
</dbReference>
<dbReference type="STRING" id="3885.V7BUU8"/>
<evidence type="ECO:0000256" key="5">
    <source>
        <dbReference type="SAM" id="Coils"/>
    </source>
</evidence>
<keyword evidence="5" id="KW-0175">Coiled coil</keyword>
<name>V7BUU8_PHAVU</name>
<keyword evidence="8" id="KW-1185">Reference proteome</keyword>
<dbReference type="InterPro" id="IPR032675">
    <property type="entry name" value="LRR_dom_sf"/>
</dbReference>
<keyword evidence="1" id="KW-0433">Leucine-rich repeat</keyword>
<dbReference type="PANTHER" id="PTHR11017:SF422">
    <property type="entry name" value="RESISTANCE PROTEIN (TIR-NBS-LRR CLASS), PUTATIVE-RELATED"/>
    <property type="match status" value="1"/>
</dbReference>
<dbReference type="InterPro" id="IPR042197">
    <property type="entry name" value="Apaf_helical"/>
</dbReference>
<organism evidence="7 8">
    <name type="scientific">Phaseolus vulgaris</name>
    <name type="common">Kidney bean</name>
    <name type="synonym">French bean</name>
    <dbReference type="NCBI Taxonomy" id="3885"/>
    <lineage>
        <taxon>Eukaryota</taxon>
        <taxon>Viridiplantae</taxon>
        <taxon>Streptophyta</taxon>
        <taxon>Embryophyta</taxon>
        <taxon>Tracheophyta</taxon>
        <taxon>Spermatophyta</taxon>
        <taxon>Magnoliopsida</taxon>
        <taxon>eudicotyledons</taxon>
        <taxon>Gunneridae</taxon>
        <taxon>Pentapetalae</taxon>
        <taxon>rosids</taxon>
        <taxon>fabids</taxon>
        <taxon>Fabales</taxon>
        <taxon>Fabaceae</taxon>
        <taxon>Papilionoideae</taxon>
        <taxon>50 kb inversion clade</taxon>
        <taxon>NPAAA clade</taxon>
        <taxon>indigoferoid/millettioid clade</taxon>
        <taxon>Phaseoleae</taxon>
        <taxon>Phaseolus</taxon>
    </lineage>
</organism>
<gene>
    <name evidence="7" type="ORF">PHAVU_005G016500g</name>
</gene>
<keyword evidence="4" id="KW-0520">NAD</keyword>
<dbReference type="InterPro" id="IPR044974">
    <property type="entry name" value="Disease_R_plants"/>
</dbReference>
<evidence type="ECO:0000259" key="6">
    <source>
        <dbReference type="PROSITE" id="PS50104"/>
    </source>
</evidence>
<dbReference type="Gene3D" id="3.80.10.10">
    <property type="entry name" value="Ribonuclease Inhibitor"/>
    <property type="match status" value="2"/>
</dbReference>
<dbReference type="InterPro" id="IPR035897">
    <property type="entry name" value="Toll_tir_struct_dom_sf"/>
</dbReference>